<dbReference type="GO" id="GO:0016747">
    <property type="term" value="F:acyltransferase activity, transferring groups other than amino-acyl groups"/>
    <property type="evidence" value="ECO:0007669"/>
    <property type="project" value="InterPro"/>
</dbReference>
<dbReference type="RefSeq" id="WP_279572754.1">
    <property type="nucleotide sequence ID" value="NZ_LWID01000001.1"/>
</dbReference>
<dbReference type="AlphaFoldDB" id="A0A9X4PBR2"/>
<organism evidence="2 3">
    <name type="scientific">Volucribacter amazonae</name>
    <dbReference type="NCBI Taxonomy" id="256731"/>
    <lineage>
        <taxon>Bacteria</taxon>
        <taxon>Pseudomonadati</taxon>
        <taxon>Pseudomonadota</taxon>
        <taxon>Gammaproteobacteria</taxon>
        <taxon>Pasteurellales</taxon>
        <taxon>Pasteurellaceae</taxon>
        <taxon>Volucribacter</taxon>
    </lineage>
</organism>
<evidence type="ECO:0000313" key="3">
    <source>
        <dbReference type="Proteomes" id="UP001155500"/>
    </source>
</evidence>
<keyword evidence="3" id="KW-1185">Reference proteome</keyword>
<gene>
    <name evidence="2" type="ORF">A6A20_06840</name>
</gene>
<dbReference type="Gene3D" id="3.40.630.30">
    <property type="match status" value="1"/>
</dbReference>
<evidence type="ECO:0000313" key="2">
    <source>
        <dbReference type="EMBL" id="MDG6895342.1"/>
    </source>
</evidence>
<feature type="domain" description="N-acetyltransferase" evidence="1">
    <location>
        <begin position="20"/>
        <end position="200"/>
    </location>
</feature>
<dbReference type="InterPro" id="IPR016181">
    <property type="entry name" value="Acyl_CoA_acyltransferase"/>
</dbReference>
<sequence length="205" mass="23938">MQTLTLKPFAKQDYNLAIQSAIRGMHFDWYLAQPWLQRLYGRYFLYLEMNRASHIFAAYQGQQFAGLLLCEMYGAPKAHRCWWQSCYVKGVDWLQKCLFKQGVQGYEQANQAMKADYLRQHQPDGEIIFLAANPQLAVKGVGSFLLQALAEQVKGKTLFLYTDDQCNYTFYEKKGFQRVGERTIELNIHNRQLPLTCLMYSKKFA</sequence>
<reference evidence="2" key="1">
    <citation type="submission" date="2016-03" db="EMBL/GenBank/DDBJ databases">
        <title>Co-evolution between Pasteurellaceae and their hosts.</title>
        <authorList>
            <person name="Hansen M.J."/>
            <person name="Bojesen A.M."/>
            <person name="Planet P."/>
        </authorList>
    </citation>
    <scope>NUCLEOTIDE SEQUENCE</scope>
    <source>
        <strain evidence="2">146/S8/89</strain>
    </source>
</reference>
<name>A0A9X4PBR2_9PAST</name>
<dbReference type="PROSITE" id="PS51186">
    <property type="entry name" value="GNAT"/>
    <property type="match status" value="1"/>
</dbReference>
<evidence type="ECO:0000259" key="1">
    <source>
        <dbReference type="PROSITE" id="PS51186"/>
    </source>
</evidence>
<protein>
    <recommendedName>
        <fullName evidence="1">N-acetyltransferase domain-containing protein</fullName>
    </recommendedName>
</protein>
<comment type="caution">
    <text evidence="2">The sequence shown here is derived from an EMBL/GenBank/DDBJ whole genome shotgun (WGS) entry which is preliminary data.</text>
</comment>
<dbReference type="InterPro" id="IPR000182">
    <property type="entry name" value="GNAT_dom"/>
</dbReference>
<accession>A0A9X4PBR2</accession>
<dbReference type="EMBL" id="LWID01000001">
    <property type="protein sequence ID" value="MDG6895342.1"/>
    <property type="molecule type" value="Genomic_DNA"/>
</dbReference>
<dbReference type="Pfam" id="PF00583">
    <property type="entry name" value="Acetyltransf_1"/>
    <property type="match status" value="1"/>
</dbReference>
<proteinExistence type="predicted"/>
<dbReference type="Proteomes" id="UP001155500">
    <property type="component" value="Unassembled WGS sequence"/>
</dbReference>
<dbReference type="SUPFAM" id="SSF55729">
    <property type="entry name" value="Acyl-CoA N-acyltransferases (Nat)"/>
    <property type="match status" value="1"/>
</dbReference>